<reference evidence="4" key="1">
    <citation type="submission" date="2023-08" db="EMBL/GenBank/DDBJ databases">
        <title>Black Yeasts Isolated from many extreme environments.</title>
        <authorList>
            <person name="Coleine C."/>
            <person name="Stajich J.E."/>
            <person name="Selbmann L."/>
        </authorList>
    </citation>
    <scope>NUCLEOTIDE SEQUENCE</scope>
    <source>
        <strain evidence="4">CCFEE 5810</strain>
    </source>
</reference>
<feature type="domain" description="Amidase" evidence="2">
    <location>
        <begin position="229"/>
        <end position="385"/>
    </location>
</feature>
<dbReference type="PANTHER" id="PTHR46310">
    <property type="entry name" value="AMIDASE 1"/>
    <property type="match status" value="1"/>
</dbReference>
<evidence type="ECO:0000259" key="2">
    <source>
        <dbReference type="Pfam" id="PF01425"/>
    </source>
</evidence>
<accession>A0AAN7WER0</accession>
<evidence type="ECO:0000256" key="1">
    <source>
        <dbReference type="SAM" id="SignalP"/>
    </source>
</evidence>
<gene>
    <name evidence="4" type="ORF">LTR97_004022</name>
</gene>
<feature type="signal peptide" evidence="1">
    <location>
        <begin position="1"/>
        <end position="19"/>
    </location>
</feature>
<keyword evidence="1" id="KW-0732">Signal</keyword>
<evidence type="ECO:0000313" key="5">
    <source>
        <dbReference type="Proteomes" id="UP001310594"/>
    </source>
</evidence>
<dbReference type="PANTHER" id="PTHR46310:SF7">
    <property type="entry name" value="AMIDASE 1"/>
    <property type="match status" value="1"/>
</dbReference>
<evidence type="ECO:0000259" key="3">
    <source>
        <dbReference type="Pfam" id="PF26053"/>
    </source>
</evidence>
<evidence type="ECO:0000313" key="4">
    <source>
        <dbReference type="EMBL" id="KAK5703075.1"/>
    </source>
</evidence>
<dbReference type="Pfam" id="PF26053">
    <property type="entry name" value="DUF8016"/>
    <property type="match status" value="1"/>
</dbReference>
<dbReference type="Pfam" id="PF01425">
    <property type="entry name" value="Amidase"/>
    <property type="match status" value="1"/>
</dbReference>
<dbReference type="InterPro" id="IPR058329">
    <property type="entry name" value="Arp1_N"/>
</dbReference>
<proteinExistence type="predicted"/>
<protein>
    <recommendedName>
        <fullName evidence="6">Amidase domain-containing protein</fullName>
    </recommendedName>
</protein>
<organism evidence="4 5">
    <name type="scientific">Elasticomyces elasticus</name>
    <dbReference type="NCBI Taxonomy" id="574655"/>
    <lineage>
        <taxon>Eukaryota</taxon>
        <taxon>Fungi</taxon>
        <taxon>Dikarya</taxon>
        <taxon>Ascomycota</taxon>
        <taxon>Pezizomycotina</taxon>
        <taxon>Dothideomycetes</taxon>
        <taxon>Dothideomycetidae</taxon>
        <taxon>Mycosphaerellales</taxon>
        <taxon>Teratosphaeriaceae</taxon>
        <taxon>Elasticomyces</taxon>
    </lineage>
</organism>
<dbReference type="EMBL" id="JAVRQU010000005">
    <property type="protein sequence ID" value="KAK5703075.1"/>
    <property type="molecule type" value="Genomic_DNA"/>
</dbReference>
<dbReference type="InterPro" id="IPR036928">
    <property type="entry name" value="AS_sf"/>
</dbReference>
<dbReference type="InterPro" id="IPR023631">
    <property type="entry name" value="Amidase_dom"/>
</dbReference>
<comment type="caution">
    <text evidence="4">The sequence shown here is derived from an EMBL/GenBank/DDBJ whole genome shotgun (WGS) entry which is preliminary data.</text>
</comment>
<dbReference type="Gene3D" id="3.90.1300.10">
    <property type="entry name" value="Amidase signature (AS) domain"/>
    <property type="match status" value="1"/>
</dbReference>
<dbReference type="AlphaFoldDB" id="A0AAN7WER0"/>
<dbReference type="SUPFAM" id="SSF75304">
    <property type="entry name" value="Amidase signature (AS) enzymes"/>
    <property type="match status" value="1"/>
</dbReference>
<name>A0AAN7WER0_9PEZI</name>
<sequence length="670" mass="71346">MRTPLALLATATLSPFASALKILSSTGDGAFAFTLANATYYSPGTVVASGCFGNTGSCTTPDLLPLTVLATNATTVSAEVFAEIVSTYTAIDDVWSETFLVNGALFLASSANATLDSSAASWINSYGIKYLLVTDGLDVSGYNSSSTTVIHVPNSWDLQPGPYTFSFDPAGNAAIRQAYALHRDHYEAFLFGVTAVPNTTAYAPYELFIPSYQDAWIPVPSRLYSFGDSRPLAGIRVALKDIYDLEGVQTGGGSRSYAEVYPVANATAVSMQKMLDLGVVIVGKTKTSQFAHGADPYQFIDIHYPWNPRGDGYLTAASSSSGSAAAIAGYDWIDMSIGSDTRGSVRKPAALVGSYGVRPTWQSMNLTGVIPLATEMDTAGFFVRDPELFLTVAGLWYEGSAVPVNTSFTSLPSTVLYPVDYFPLNNSAAQAVFDSFLDTLEQEFGMTRRTINISATLSAAESLSPGITNATSFQLSSNRLAEYVSYHEVGIPLIEAWNTTFPGAGYPPLDPNPRAAFARSMNLTEEDYEDAVSIKNEFRDYFLANILCPDPETCSESIMILDMGTGGLPSYREQALNARAGATSLTVTQVPGGGPSVPSNYLASTAGCPEVGIPIGQVAYDSFISLQEEYIPVNVDLVAAPGCDGMLLEVVRRLAELGVAKEVKTGRTAF</sequence>
<feature type="chain" id="PRO_5042874102" description="Amidase domain-containing protein" evidence="1">
    <location>
        <begin position="20"/>
        <end position="670"/>
    </location>
</feature>
<dbReference type="Proteomes" id="UP001310594">
    <property type="component" value="Unassembled WGS sequence"/>
</dbReference>
<evidence type="ECO:0008006" key="6">
    <source>
        <dbReference type="Google" id="ProtNLM"/>
    </source>
</evidence>
<feature type="domain" description="Scytalone dehydratase-like protein Arp1 N-terminal" evidence="3">
    <location>
        <begin position="58"/>
        <end position="168"/>
    </location>
</feature>